<accession>A0A9J6P1R0</accession>
<sequence length="879" mass="97838">MNKSIRNKLCCFSAIVFLFGASSQYALGSTVNSEYREIVDGIEYIEKEIFKGNNSKYRVNELSIDLNNEDVGVIFAKEKQYSLGKSELSEHVNEAIEQGNRVVAGINGDFFNVKAGVSVGPHVEYGEILTSFTSTTDRNKYPLIVQRKNNKVSIEKLVFSGGLKVLKGYGDSDIPDGVIDDSEILKYSFDSVNRYEEFDVNRYKVSNYMTVTTPNYSEDRRLRKSSYAPNEILVVLNNVKSQSSELLDSGLKLDKEYRGEVVSIGGNEDGYIPKNGIIIAASGNKAEWLKENVEIGDQIRLKASFGDQEIERIMAAYSYLVEDGKGYSEEKLKEAGYQGGLLTLQRSRTALGIDKKGNLVAVTVEGGTAANEYSDGASLSEFALILEEMGLQTAVNLDGGGSTEITLKSYAEEEFKIINKPEDGKERKISNSLLFTTKDNKSDKKVDSISLKEPFVILKNSSIPLNVKAENKYGFEVNVDAAEVKWKVSDSSSEIANGIFNAGNANGLVMIEGKYDNKKAVTYAIVIDELDKVEINSGYEMHLNKGDEFQFKAIGKSSYLGEIELNKNNIEWKLNGKIGKIDEAGKLITSNSGIGIVSCSVGDKVTEVKVKVGQDHALIDGFEEKKFYYDVDGFMGGKGSVSQEKAYNGNNSFKITYDYSSWNKEYNGTINLKINGQESPKTSYGRPEYISAMVYGDGKAPWMRASFTDANGEEFIVDMASNIDWNGWREVRGEMPSEVALPIKLEKIYFVETHKEIEKKSGEIFIDDIMFIYKDAYKNTKKELTTKIEGIYPSNNMSINNRKFAIKAKLYDEVTAIDPYSIKVLVDGVEARFSYNEKSKELIAVPDKVLKNGAHIITINAKNIYGESARRLKIDVNVE</sequence>
<dbReference type="InterPro" id="IPR018711">
    <property type="entry name" value="NAGPA"/>
</dbReference>
<reference evidence="3" key="2">
    <citation type="submission" date="2021-04" db="EMBL/GenBank/DDBJ databases">
        <authorList>
            <person name="Dong X."/>
        </authorList>
    </citation>
    <scope>NUCLEOTIDE SEQUENCE</scope>
    <source>
        <strain evidence="3">ZWT</strain>
    </source>
</reference>
<evidence type="ECO:0000313" key="4">
    <source>
        <dbReference type="Proteomes" id="UP001056429"/>
    </source>
</evidence>
<dbReference type="GO" id="GO:0016798">
    <property type="term" value="F:hydrolase activity, acting on glycosyl bonds"/>
    <property type="evidence" value="ECO:0007669"/>
    <property type="project" value="UniProtKB-KW"/>
</dbReference>
<dbReference type="Pfam" id="PF09992">
    <property type="entry name" value="NAGPA"/>
    <property type="match status" value="1"/>
</dbReference>
<feature type="chain" id="PRO_5039918644" evidence="1">
    <location>
        <begin position="29"/>
        <end position="879"/>
    </location>
</feature>
<keyword evidence="3" id="KW-0326">Glycosidase</keyword>
<evidence type="ECO:0000259" key="2">
    <source>
        <dbReference type="Pfam" id="PF09992"/>
    </source>
</evidence>
<organism evidence="3 4">
    <name type="scientific">Oceanirhabdus seepicola</name>
    <dbReference type="NCBI Taxonomy" id="2828781"/>
    <lineage>
        <taxon>Bacteria</taxon>
        <taxon>Bacillati</taxon>
        <taxon>Bacillota</taxon>
        <taxon>Clostridia</taxon>
        <taxon>Eubacteriales</taxon>
        <taxon>Clostridiaceae</taxon>
        <taxon>Oceanirhabdus</taxon>
    </lineage>
</organism>
<dbReference type="Gene3D" id="2.60.120.430">
    <property type="entry name" value="Galactose-binding lectin"/>
    <property type="match status" value="1"/>
</dbReference>
<keyword evidence="4" id="KW-1185">Reference proteome</keyword>
<keyword evidence="3" id="KW-0378">Hydrolase</keyword>
<dbReference type="PANTHER" id="PTHR40446">
    <property type="entry name" value="N-ACETYLGLUCOSAMINE-1-PHOSPHODIESTER ALPHA-N-ACETYLGLUCOSAMINIDASE"/>
    <property type="match status" value="1"/>
</dbReference>
<feature type="domain" description="Phosphodiester glycosidase" evidence="2">
    <location>
        <begin position="259"/>
        <end position="435"/>
    </location>
</feature>
<feature type="signal peptide" evidence="1">
    <location>
        <begin position="1"/>
        <end position="28"/>
    </location>
</feature>
<evidence type="ECO:0000313" key="3">
    <source>
        <dbReference type="EMBL" id="MCM1990332.1"/>
    </source>
</evidence>
<gene>
    <name evidence="3" type="ORF">KDK92_11350</name>
</gene>
<dbReference type="EMBL" id="JAGSOJ010000002">
    <property type="protein sequence ID" value="MCM1990332.1"/>
    <property type="molecule type" value="Genomic_DNA"/>
</dbReference>
<proteinExistence type="predicted"/>
<dbReference type="PANTHER" id="PTHR40446:SF2">
    <property type="entry name" value="N-ACETYLGLUCOSAMINE-1-PHOSPHODIESTER ALPHA-N-ACETYLGLUCOSAMINIDASE"/>
    <property type="match status" value="1"/>
</dbReference>
<keyword evidence="1" id="KW-0732">Signal</keyword>
<comment type="caution">
    <text evidence="3">The sequence shown here is derived from an EMBL/GenBank/DDBJ whole genome shotgun (WGS) entry which is preliminary data.</text>
</comment>
<evidence type="ECO:0000256" key="1">
    <source>
        <dbReference type="SAM" id="SignalP"/>
    </source>
</evidence>
<name>A0A9J6P1R0_9CLOT</name>
<dbReference type="RefSeq" id="WP_250859367.1">
    <property type="nucleotide sequence ID" value="NZ_JAGSOJ010000002.1"/>
</dbReference>
<dbReference type="AlphaFoldDB" id="A0A9J6P1R0"/>
<dbReference type="Proteomes" id="UP001056429">
    <property type="component" value="Unassembled WGS sequence"/>
</dbReference>
<reference evidence="3" key="1">
    <citation type="journal article" date="2021" name="mSystems">
        <title>Bacteria and Archaea Synergistically Convert Glycine Betaine to Biogenic Methane in the Formosa Cold Seep of the South China Sea.</title>
        <authorList>
            <person name="Li L."/>
            <person name="Zhang W."/>
            <person name="Zhang S."/>
            <person name="Song L."/>
            <person name="Sun Q."/>
            <person name="Zhang H."/>
            <person name="Xiang H."/>
            <person name="Dong X."/>
        </authorList>
    </citation>
    <scope>NUCLEOTIDE SEQUENCE</scope>
    <source>
        <strain evidence="3">ZWT</strain>
    </source>
</reference>
<protein>
    <submittedName>
        <fullName evidence="3">Phosphodiester glycosidase family protein</fullName>
    </submittedName>
</protein>